<dbReference type="Proteomes" id="UP001194729">
    <property type="component" value="Unassembled WGS sequence"/>
</dbReference>
<proteinExistence type="predicted"/>
<reference evidence="2 3" key="1">
    <citation type="submission" date="2020-11" db="EMBL/GenBank/DDBJ databases">
        <title>P. mediterranea TC4 genome.</title>
        <authorList>
            <person name="Molmeret M."/>
        </authorList>
    </citation>
    <scope>NUCLEOTIDE SEQUENCE [LARGE SCALE GENOMIC DNA]</scope>
    <source>
        <strain evidence="2 3">TC4</strain>
    </source>
</reference>
<keyword evidence="1" id="KW-0732">Signal</keyword>
<protein>
    <recommendedName>
        <fullName evidence="4">Lipoprotein</fullName>
    </recommendedName>
</protein>
<feature type="signal peptide" evidence="1">
    <location>
        <begin position="1"/>
        <end position="23"/>
    </location>
</feature>
<keyword evidence="3" id="KW-1185">Reference proteome</keyword>
<accession>A0ABS0A3Q4</accession>
<name>A0ABS0A3Q4_9FLAO</name>
<evidence type="ECO:0000313" key="2">
    <source>
        <dbReference type="EMBL" id="MBF4983991.1"/>
    </source>
</evidence>
<dbReference type="EMBL" id="JADKYU010000331">
    <property type="protein sequence ID" value="MBF4983991.1"/>
    <property type="molecule type" value="Genomic_DNA"/>
</dbReference>
<evidence type="ECO:0000313" key="3">
    <source>
        <dbReference type="Proteomes" id="UP001194729"/>
    </source>
</evidence>
<gene>
    <name evidence="2" type="ORF">FNJ87_06470</name>
</gene>
<dbReference type="PROSITE" id="PS51257">
    <property type="entry name" value="PROKAR_LIPOPROTEIN"/>
    <property type="match status" value="1"/>
</dbReference>
<feature type="chain" id="PRO_5045519498" description="Lipoprotein" evidence="1">
    <location>
        <begin position="24"/>
        <end position="161"/>
    </location>
</feature>
<evidence type="ECO:0000256" key="1">
    <source>
        <dbReference type="SAM" id="SignalP"/>
    </source>
</evidence>
<organism evidence="2 3">
    <name type="scientific">Nonlabens mediterrranea</name>
    <dbReference type="NCBI Taxonomy" id="1419947"/>
    <lineage>
        <taxon>Bacteria</taxon>
        <taxon>Pseudomonadati</taxon>
        <taxon>Bacteroidota</taxon>
        <taxon>Flavobacteriia</taxon>
        <taxon>Flavobacteriales</taxon>
        <taxon>Flavobacteriaceae</taxon>
        <taxon>Nonlabens</taxon>
    </lineage>
</organism>
<sequence>MKIQMFKSAAILIVAIVISSCNSNTIIYEASPSKENLNLIVTNASEFKLPHPEINQYLTESEAYKTTVVQYRIGKTIGFKELYFLKPMMKNYKAKEGTRTELTIRSYNHSNALIDELTLSRTDNDTIFSGKIFKDLTVEKYVNDVKTNYLINSEGKFQIVK</sequence>
<comment type="caution">
    <text evidence="2">The sequence shown here is derived from an EMBL/GenBank/DDBJ whole genome shotgun (WGS) entry which is preliminary data.</text>
</comment>
<evidence type="ECO:0008006" key="4">
    <source>
        <dbReference type="Google" id="ProtNLM"/>
    </source>
</evidence>